<reference evidence="1 2" key="1">
    <citation type="submission" date="2020-02" db="EMBL/GenBank/DDBJ databases">
        <title>Whole Genome Shotgun Sequence of Streptomyces sp. strain CWH03.</title>
        <authorList>
            <person name="Dohra H."/>
            <person name="Kodani S."/>
            <person name="Yamamura H."/>
        </authorList>
    </citation>
    <scope>NUCLEOTIDE SEQUENCE [LARGE SCALE GENOMIC DNA]</scope>
    <source>
        <strain evidence="1 2">CWH03</strain>
    </source>
</reference>
<evidence type="ECO:0000313" key="1">
    <source>
        <dbReference type="EMBL" id="GFH35802.1"/>
    </source>
</evidence>
<sequence>MMKALVAVEHSVITAIWHMLTDGKPYHELGGSYFAQRDPERSARRAITQLNQLGYRVTLDPLDTAA</sequence>
<dbReference type="EMBL" id="BLLG01000004">
    <property type="protein sequence ID" value="GFH35802.1"/>
    <property type="molecule type" value="Genomic_DNA"/>
</dbReference>
<dbReference type="RefSeq" id="WP_254076643.1">
    <property type="nucleotide sequence ID" value="NZ_BLLG01000004.1"/>
</dbReference>
<gene>
    <name evidence="1" type="ORF">SCWH03_20240</name>
</gene>
<name>A0A6A0ASI6_9ACTN</name>
<evidence type="ECO:0000313" key="2">
    <source>
        <dbReference type="Proteomes" id="UP000484988"/>
    </source>
</evidence>
<protein>
    <recommendedName>
        <fullName evidence="3">Transposase</fullName>
    </recommendedName>
</protein>
<comment type="caution">
    <text evidence="1">The sequence shown here is derived from an EMBL/GenBank/DDBJ whole genome shotgun (WGS) entry which is preliminary data.</text>
</comment>
<dbReference type="AlphaFoldDB" id="A0A6A0ASI6"/>
<evidence type="ECO:0008006" key="3">
    <source>
        <dbReference type="Google" id="ProtNLM"/>
    </source>
</evidence>
<accession>A0A6A0ASI6</accession>
<dbReference type="Proteomes" id="UP000484988">
    <property type="component" value="Unassembled WGS sequence"/>
</dbReference>
<keyword evidence="2" id="KW-1185">Reference proteome</keyword>
<proteinExistence type="predicted"/>
<organism evidence="1 2">
    <name type="scientific">Streptomyces pacificus</name>
    <dbReference type="NCBI Taxonomy" id="2705029"/>
    <lineage>
        <taxon>Bacteria</taxon>
        <taxon>Bacillati</taxon>
        <taxon>Actinomycetota</taxon>
        <taxon>Actinomycetes</taxon>
        <taxon>Kitasatosporales</taxon>
        <taxon>Streptomycetaceae</taxon>
        <taxon>Streptomyces</taxon>
    </lineage>
</organism>